<name>A0A0C2JN15_THEKT</name>
<accession>A0A0C2JN15</accession>
<keyword evidence="2" id="KW-1185">Reference proteome</keyword>
<organism evidence="1 2">
    <name type="scientific">Thelohanellus kitauei</name>
    <name type="common">Myxosporean</name>
    <dbReference type="NCBI Taxonomy" id="669202"/>
    <lineage>
        <taxon>Eukaryota</taxon>
        <taxon>Metazoa</taxon>
        <taxon>Cnidaria</taxon>
        <taxon>Myxozoa</taxon>
        <taxon>Myxosporea</taxon>
        <taxon>Bivalvulida</taxon>
        <taxon>Platysporina</taxon>
        <taxon>Myxobolidae</taxon>
        <taxon>Thelohanellus</taxon>
    </lineage>
</organism>
<gene>
    <name evidence="1" type="ORF">RF11_09976</name>
</gene>
<evidence type="ECO:0000313" key="2">
    <source>
        <dbReference type="Proteomes" id="UP000031668"/>
    </source>
</evidence>
<dbReference type="Proteomes" id="UP000031668">
    <property type="component" value="Unassembled WGS sequence"/>
</dbReference>
<sequence>MSVPLKHKTPDKLAELLRLRVEYTMKLKLANVEYPIFYPTSPAKKRRRNRQPKWSERNIHVIWIQDTHIDSDHSKRLTIYDNDLIGKQIYGNHLIEINHNREI</sequence>
<comment type="caution">
    <text evidence="1">The sequence shown here is derived from an EMBL/GenBank/DDBJ whole genome shotgun (WGS) entry which is preliminary data.</text>
</comment>
<protein>
    <submittedName>
        <fullName evidence="1">Uncharacterized protein</fullName>
    </submittedName>
</protein>
<evidence type="ECO:0000313" key="1">
    <source>
        <dbReference type="EMBL" id="KII70753.1"/>
    </source>
</evidence>
<reference evidence="1 2" key="1">
    <citation type="journal article" date="2014" name="Genome Biol. Evol.">
        <title>The genome of the myxosporean Thelohanellus kitauei shows adaptations to nutrient acquisition within its fish host.</title>
        <authorList>
            <person name="Yang Y."/>
            <person name="Xiong J."/>
            <person name="Zhou Z."/>
            <person name="Huo F."/>
            <person name="Miao W."/>
            <person name="Ran C."/>
            <person name="Liu Y."/>
            <person name="Zhang J."/>
            <person name="Feng J."/>
            <person name="Wang M."/>
            <person name="Wang M."/>
            <person name="Wang L."/>
            <person name="Yao B."/>
        </authorList>
    </citation>
    <scope>NUCLEOTIDE SEQUENCE [LARGE SCALE GENOMIC DNA]</scope>
    <source>
        <strain evidence="1">Wuqing</strain>
    </source>
</reference>
<dbReference type="EMBL" id="JWZT01001975">
    <property type="protein sequence ID" value="KII70753.1"/>
    <property type="molecule type" value="Genomic_DNA"/>
</dbReference>
<dbReference type="AlphaFoldDB" id="A0A0C2JN15"/>
<proteinExistence type="predicted"/>